<dbReference type="Gene3D" id="3.40.30.10">
    <property type="entry name" value="Glutaredoxin"/>
    <property type="match status" value="1"/>
</dbReference>
<accession>A0A1W2BMG1</accession>
<dbReference type="AlphaFoldDB" id="A0A1W2BMG1"/>
<dbReference type="InterPro" id="IPR013766">
    <property type="entry name" value="Thioredoxin_domain"/>
</dbReference>
<reference evidence="2 3" key="1">
    <citation type="submission" date="2017-04" db="EMBL/GenBank/DDBJ databases">
        <authorList>
            <person name="Afonso C.L."/>
            <person name="Miller P.J."/>
            <person name="Scott M.A."/>
            <person name="Spackman E."/>
            <person name="Goraichik I."/>
            <person name="Dimitrov K.M."/>
            <person name="Suarez D.L."/>
            <person name="Swayne D.E."/>
        </authorList>
    </citation>
    <scope>NUCLEOTIDE SEQUENCE [LARGE SCALE GENOMIC DNA]</scope>
    <source>
        <strain evidence="2 3">DSM 19625</strain>
    </source>
</reference>
<name>A0A1W2BMG1_9SPHI</name>
<dbReference type="InterPro" id="IPR013740">
    <property type="entry name" value="Redoxin"/>
</dbReference>
<sequence length="199" mass="22256">MEKYFTKKNIINALFFGFILLLIFVPSTKALMIRGLMKVGLFSPSLESPSVETAIETAPMDLSGIKFKDASGKVLDLGDLKGKVVFLNFWATWCPPCIAEMPSVNKLYEQFKNDKEVVFILVDADGDFAKSQKFMDKKDYNLPVYIADSSVPEVIFKGSLPTTVVFDKMGRVSYNEVGAANYASDKFVEFIKQLKASKK</sequence>
<dbReference type="OrthoDB" id="9815205at2"/>
<keyword evidence="2" id="KW-0413">Isomerase</keyword>
<dbReference type="CDD" id="cd02966">
    <property type="entry name" value="TlpA_like_family"/>
    <property type="match status" value="1"/>
</dbReference>
<dbReference type="Pfam" id="PF08534">
    <property type="entry name" value="Redoxin"/>
    <property type="match status" value="1"/>
</dbReference>
<dbReference type="PANTHER" id="PTHR42852:SF13">
    <property type="entry name" value="PROTEIN DIPZ"/>
    <property type="match status" value="1"/>
</dbReference>
<organism evidence="2 3">
    <name type="scientific">Pedobacter nyackensis</name>
    <dbReference type="NCBI Taxonomy" id="475255"/>
    <lineage>
        <taxon>Bacteria</taxon>
        <taxon>Pseudomonadati</taxon>
        <taxon>Bacteroidota</taxon>
        <taxon>Sphingobacteriia</taxon>
        <taxon>Sphingobacteriales</taxon>
        <taxon>Sphingobacteriaceae</taxon>
        <taxon>Pedobacter</taxon>
    </lineage>
</organism>
<dbReference type="InterPro" id="IPR036249">
    <property type="entry name" value="Thioredoxin-like_sf"/>
</dbReference>
<dbReference type="PROSITE" id="PS51352">
    <property type="entry name" value="THIOREDOXIN_2"/>
    <property type="match status" value="1"/>
</dbReference>
<proteinExistence type="predicted"/>
<keyword evidence="3" id="KW-1185">Reference proteome</keyword>
<dbReference type="PANTHER" id="PTHR42852">
    <property type="entry name" value="THIOL:DISULFIDE INTERCHANGE PROTEIN DSBE"/>
    <property type="match status" value="1"/>
</dbReference>
<dbReference type="EMBL" id="FWYB01000002">
    <property type="protein sequence ID" value="SMC74016.1"/>
    <property type="molecule type" value="Genomic_DNA"/>
</dbReference>
<dbReference type="STRING" id="475255.SAMN04488101_102618"/>
<protein>
    <submittedName>
        <fullName evidence="2">Thiol-disulfide isomerase or thioredoxin</fullName>
    </submittedName>
</protein>
<dbReference type="SUPFAM" id="SSF52833">
    <property type="entry name" value="Thioredoxin-like"/>
    <property type="match status" value="1"/>
</dbReference>
<evidence type="ECO:0000313" key="3">
    <source>
        <dbReference type="Proteomes" id="UP000192678"/>
    </source>
</evidence>
<gene>
    <name evidence="2" type="ORF">SAMN04488101_102618</name>
</gene>
<dbReference type="GO" id="GO:0016853">
    <property type="term" value="F:isomerase activity"/>
    <property type="evidence" value="ECO:0007669"/>
    <property type="project" value="UniProtKB-KW"/>
</dbReference>
<dbReference type="RefSeq" id="WP_084288590.1">
    <property type="nucleotide sequence ID" value="NZ_FWYB01000002.1"/>
</dbReference>
<feature type="domain" description="Thioredoxin" evidence="1">
    <location>
        <begin position="37"/>
        <end position="196"/>
    </location>
</feature>
<dbReference type="InterPro" id="IPR050553">
    <property type="entry name" value="Thioredoxin_ResA/DsbE_sf"/>
</dbReference>
<dbReference type="GO" id="GO:0016491">
    <property type="term" value="F:oxidoreductase activity"/>
    <property type="evidence" value="ECO:0007669"/>
    <property type="project" value="InterPro"/>
</dbReference>
<evidence type="ECO:0000313" key="2">
    <source>
        <dbReference type="EMBL" id="SMC74016.1"/>
    </source>
</evidence>
<evidence type="ECO:0000259" key="1">
    <source>
        <dbReference type="PROSITE" id="PS51352"/>
    </source>
</evidence>
<dbReference type="Proteomes" id="UP000192678">
    <property type="component" value="Unassembled WGS sequence"/>
</dbReference>